<name>A0ACB5U1Q6_CANBO</name>
<dbReference type="EMBL" id="BSXV01003886">
    <property type="protein sequence ID" value="GME99241.1"/>
    <property type="molecule type" value="Genomic_DNA"/>
</dbReference>
<evidence type="ECO:0000313" key="1">
    <source>
        <dbReference type="EMBL" id="GME99241.1"/>
    </source>
</evidence>
<proteinExistence type="predicted"/>
<protein>
    <submittedName>
        <fullName evidence="1">Unnamed protein product</fullName>
    </submittedName>
</protein>
<dbReference type="Proteomes" id="UP001165101">
    <property type="component" value="Unassembled WGS sequence"/>
</dbReference>
<organism evidence="1 2">
    <name type="scientific">Candida boidinii</name>
    <name type="common">Yeast</name>
    <dbReference type="NCBI Taxonomy" id="5477"/>
    <lineage>
        <taxon>Eukaryota</taxon>
        <taxon>Fungi</taxon>
        <taxon>Dikarya</taxon>
        <taxon>Ascomycota</taxon>
        <taxon>Saccharomycotina</taxon>
        <taxon>Pichiomycetes</taxon>
        <taxon>Pichiales</taxon>
        <taxon>Pichiaceae</taxon>
        <taxon>Ogataea</taxon>
        <taxon>Ogataea/Candida clade</taxon>
    </lineage>
</organism>
<accession>A0ACB5U1Q6</accession>
<gene>
    <name evidence="1" type="ORF">Cboi01_000522700</name>
</gene>
<reference evidence="1" key="1">
    <citation type="submission" date="2023-04" db="EMBL/GenBank/DDBJ databases">
        <title>Candida boidinii NBRC 1967.</title>
        <authorList>
            <person name="Ichikawa N."/>
            <person name="Sato H."/>
            <person name="Tonouchi N."/>
        </authorList>
    </citation>
    <scope>NUCLEOTIDE SEQUENCE</scope>
    <source>
        <strain evidence="1">NBRC 1967</strain>
    </source>
</reference>
<evidence type="ECO:0000313" key="2">
    <source>
        <dbReference type="Proteomes" id="UP001165101"/>
    </source>
</evidence>
<keyword evidence="2" id="KW-1185">Reference proteome</keyword>
<sequence length="172" mass="19846">MSASAYLQKELKELHKSMPIFNIDLVSSNILLWDIGFYISNKDSKYYGAYLKGQMRFPQDYPFQPPTFRFIPTIFHPNVYRDGRLCISILHSAGGLNDEPSNENWSPAQCVESVLLSIISLLDDPNINSPANVDASKLFRDHKDQYYEKVKQDVENSKLNIPEDYDITLSYR</sequence>
<comment type="caution">
    <text evidence="1">The sequence shown here is derived from an EMBL/GenBank/DDBJ whole genome shotgun (WGS) entry which is preliminary data.</text>
</comment>